<proteinExistence type="predicted"/>
<gene>
    <name evidence="1" type="ORF">Anapl_13360</name>
</gene>
<accession>R0JNU2</accession>
<evidence type="ECO:0000313" key="2">
    <source>
        <dbReference type="Proteomes" id="UP000296049"/>
    </source>
</evidence>
<sequence length="205" mass="22240">MELRKKLERDFQSLKDNFQDQMKRELAYREEMLQAPGAVSLLLPGTHLPRTLRVAPAPTSRDAFPRLWWAAAHRAEITVIPASRGVVALGASTAKIIHISITGLTQDPEPGSVGTDALLRQDIRWVRVTSPGDSGLVRSVAVCIAPVSVTNPVPVLDHSPIDALSSFARISLKSIPDGSRGNLPDELCFGSTDTQAPGFLGFQQR</sequence>
<name>R0JNU2_ANAPL</name>
<keyword evidence="1" id="KW-0238">DNA-binding</keyword>
<organism evidence="1 2">
    <name type="scientific">Anas platyrhynchos</name>
    <name type="common">Mallard</name>
    <name type="synonym">Anas boschas</name>
    <dbReference type="NCBI Taxonomy" id="8839"/>
    <lineage>
        <taxon>Eukaryota</taxon>
        <taxon>Metazoa</taxon>
        <taxon>Chordata</taxon>
        <taxon>Craniata</taxon>
        <taxon>Vertebrata</taxon>
        <taxon>Euteleostomi</taxon>
        <taxon>Archelosauria</taxon>
        <taxon>Archosauria</taxon>
        <taxon>Dinosauria</taxon>
        <taxon>Saurischia</taxon>
        <taxon>Theropoda</taxon>
        <taxon>Coelurosauria</taxon>
        <taxon>Aves</taxon>
        <taxon>Neognathae</taxon>
        <taxon>Galloanserae</taxon>
        <taxon>Anseriformes</taxon>
        <taxon>Anatidae</taxon>
        <taxon>Anatinae</taxon>
        <taxon>Anas</taxon>
    </lineage>
</organism>
<reference evidence="2" key="1">
    <citation type="journal article" date="2013" name="Nat. Genet.">
        <title>The duck genome and transcriptome provide insight into an avian influenza virus reservoir species.</title>
        <authorList>
            <person name="Huang Y."/>
            <person name="Li Y."/>
            <person name="Burt D.W."/>
            <person name="Chen H."/>
            <person name="Zhang Y."/>
            <person name="Qian W."/>
            <person name="Kim H."/>
            <person name="Gan S."/>
            <person name="Zhao Y."/>
            <person name="Li J."/>
            <person name="Yi K."/>
            <person name="Feng H."/>
            <person name="Zhu P."/>
            <person name="Li B."/>
            <person name="Liu Q."/>
            <person name="Fairley S."/>
            <person name="Magor K.E."/>
            <person name="Du Z."/>
            <person name="Hu X."/>
            <person name="Goodman L."/>
            <person name="Tafer H."/>
            <person name="Vignal A."/>
            <person name="Lee T."/>
            <person name="Kim K.W."/>
            <person name="Sheng Z."/>
            <person name="An Y."/>
            <person name="Searle S."/>
            <person name="Herrero J."/>
            <person name="Groenen M.A."/>
            <person name="Crooijmans R.P."/>
            <person name="Faraut T."/>
            <person name="Cai Q."/>
            <person name="Webster R.G."/>
            <person name="Aldridge J.R."/>
            <person name="Warren W.C."/>
            <person name="Bartschat S."/>
            <person name="Kehr S."/>
            <person name="Marz M."/>
            <person name="Stadler P.F."/>
            <person name="Smith J."/>
            <person name="Kraus R.H."/>
            <person name="Zhao Y."/>
            <person name="Ren L."/>
            <person name="Fei J."/>
            <person name="Morisson M."/>
            <person name="Kaiser P."/>
            <person name="Griffin D.K."/>
            <person name="Rao M."/>
            <person name="Pitel F."/>
            <person name="Wang J."/>
            <person name="Li N."/>
        </authorList>
    </citation>
    <scope>NUCLEOTIDE SEQUENCE [LARGE SCALE GENOMIC DNA]</scope>
</reference>
<dbReference type="Proteomes" id="UP000296049">
    <property type="component" value="Unassembled WGS sequence"/>
</dbReference>
<dbReference type="AlphaFoldDB" id="R0JNU2"/>
<keyword evidence="2" id="KW-1185">Reference proteome</keyword>
<keyword evidence="1" id="KW-0371">Homeobox</keyword>
<evidence type="ECO:0000313" key="1">
    <source>
        <dbReference type="EMBL" id="EOA98806.1"/>
    </source>
</evidence>
<dbReference type="GO" id="GO:0003677">
    <property type="term" value="F:DNA binding"/>
    <property type="evidence" value="ECO:0007669"/>
    <property type="project" value="UniProtKB-KW"/>
</dbReference>
<dbReference type="EMBL" id="KB743431">
    <property type="protein sequence ID" value="EOA98806.1"/>
    <property type="molecule type" value="Genomic_DNA"/>
</dbReference>
<protein>
    <submittedName>
        <fullName evidence="1">Ladybird homeobox corepressor 1</fullName>
    </submittedName>
</protein>